<keyword evidence="2" id="KW-1185">Reference proteome</keyword>
<protein>
    <submittedName>
        <fullName evidence="1">Uncharacterized protein</fullName>
    </submittedName>
</protein>
<dbReference type="GeneID" id="34455655"/>
<gene>
    <name evidence="1" type="ORF">ASPGLDRAFT_1000051</name>
</gene>
<dbReference type="EMBL" id="KV878890">
    <property type="protein sequence ID" value="OJJ87846.1"/>
    <property type="molecule type" value="Genomic_DNA"/>
</dbReference>
<dbReference type="AlphaFoldDB" id="A0A1L9VVA9"/>
<organism evidence="1 2">
    <name type="scientific">Aspergillus glaucus CBS 516.65</name>
    <dbReference type="NCBI Taxonomy" id="1160497"/>
    <lineage>
        <taxon>Eukaryota</taxon>
        <taxon>Fungi</taxon>
        <taxon>Dikarya</taxon>
        <taxon>Ascomycota</taxon>
        <taxon>Pezizomycotina</taxon>
        <taxon>Eurotiomycetes</taxon>
        <taxon>Eurotiomycetidae</taxon>
        <taxon>Eurotiales</taxon>
        <taxon>Aspergillaceae</taxon>
        <taxon>Aspergillus</taxon>
        <taxon>Aspergillus subgen. Aspergillus</taxon>
    </lineage>
</organism>
<evidence type="ECO:0000313" key="1">
    <source>
        <dbReference type="EMBL" id="OJJ87846.1"/>
    </source>
</evidence>
<name>A0A1L9VVA9_ASPGL</name>
<dbReference type="Proteomes" id="UP000184300">
    <property type="component" value="Unassembled WGS sequence"/>
</dbReference>
<proteinExistence type="predicted"/>
<sequence>MLSALCTSGMVFVFDGVLLLVLWTDFVPRLGRVEGRDGVLGGEQVCMYVLVVSMGVWSRDVLVDSRVRSDILLYSVQVLGATEEIPISISNGYITTILSSRTDSHLINISPLDTNHIPTANLSAVSHQGIPPRRDCSSQSTVKMRGMLLCLLCGDNSKKRVEVKYNILMPSRSVTY</sequence>
<dbReference type="RefSeq" id="XP_022404529.1">
    <property type="nucleotide sequence ID" value="XM_022539394.1"/>
</dbReference>
<evidence type="ECO:0000313" key="2">
    <source>
        <dbReference type="Proteomes" id="UP000184300"/>
    </source>
</evidence>
<accession>A0A1L9VVA9</accession>
<dbReference type="VEuPathDB" id="FungiDB:ASPGLDRAFT_1000051"/>
<reference evidence="2" key="1">
    <citation type="journal article" date="2017" name="Genome Biol.">
        <title>Comparative genomics reveals high biological diversity and specific adaptations in the industrially and medically important fungal genus Aspergillus.</title>
        <authorList>
            <person name="de Vries R.P."/>
            <person name="Riley R."/>
            <person name="Wiebenga A."/>
            <person name="Aguilar-Osorio G."/>
            <person name="Amillis S."/>
            <person name="Uchima C.A."/>
            <person name="Anderluh G."/>
            <person name="Asadollahi M."/>
            <person name="Askin M."/>
            <person name="Barry K."/>
            <person name="Battaglia E."/>
            <person name="Bayram O."/>
            <person name="Benocci T."/>
            <person name="Braus-Stromeyer S.A."/>
            <person name="Caldana C."/>
            <person name="Canovas D."/>
            <person name="Cerqueira G.C."/>
            <person name="Chen F."/>
            <person name="Chen W."/>
            <person name="Choi C."/>
            <person name="Clum A."/>
            <person name="Dos Santos R.A."/>
            <person name="Damasio A.R."/>
            <person name="Diallinas G."/>
            <person name="Emri T."/>
            <person name="Fekete E."/>
            <person name="Flipphi M."/>
            <person name="Freyberg S."/>
            <person name="Gallo A."/>
            <person name="Gournas C."/>
            <person name="Habgood R."/>
            <person name="Hainaut M."/>
            <person name="Harispe M.L."/>
            <person name="Henrissat B."/>
            <person name="Hilden K.S."/>
            <person name="Hope R."/>
            <person name="Hossain A."/>
            <person name="Karabika E."/>
            <person name="Karaffa L."/>
            <person name="Karanyi Z."/>
            <person name="Krasevec N."/>
            <person name="Kuo A."/>
            <person name="Kusch H."/>
            <person name="LaButti K."/>
            <person name="Lagendijk E.L."/>
            <person name="Lapidus A."/>
            <person name="Levasseur A."/>
            <person name="Lindquist E."/>
            <person name="Lipzen A."/>
            <person name="Logrieco A.F."/>
            <person name="MacCabe A."/>
            <person name="Maekelae M.R."/>
            <person name="Malavazi I."/>
            <person name="Melin P."/>
            <person name="Meyer V."/>
            <person name="Mielnichuk N."/>
            <person name="Miskei M."/>
            <person name="Molnar A.P."/>
            <person name="Mule G."/>
            <person name="Ngan C.Y."/>
            <person name="Orejas M."/>
            <person name="Orosz E."/>
            <person name="Ouedraogo J.P."/>
            <person name="Overkamp K.M."/>
            <person name="Park H.-S."/>
            <person name="Perrone G."/>
            <person name="Piumi F."/>
            <person name="Punt P.J."/>
            <person name="Ram A.F."/>
            <person name="Ramon A."/>
            <person name="Rauscher S."/>
            <person name="Record E."/>
            <person name="Riano-Pachon D.M."/>
            <person name="Robert V."/>
            <person name="Roehrig J."/>
            <person name="Ruller R."/>
            <person name="Salamov A."/>
            <person name="Salih N.S."/>
            <person name="Samson R.A."/>
            <person name="Sandor E."/>
            <person name="Sanguinetti M."/>
            <person name="Schuetze T."/>
            <person name="Sepcic K."/>
            <person name="Shelest E."/>
            <person name="Sherlock G."/>
            <person name="Sophianopoulou V."/>
            <person name="Squina F.M."/>
            <person name="Sun H."/>
            <person name="Susca A."/>
            <person name="Todd R.B."/>
            <person name="Tsang A."/>
            <person name="Unkles S.E."/>
            <person name="van de Wiele N."/>
            <person name="van Rossen-Uffink D."/>
            <person name="Oliveira J.V."/>
            <person name="Vesth T.C."/>
            <person name="Visser J."/>
            <person name="Yu J.-H."/>
            <person name="Zhou M."/>
            <person name="Andersen M.R."/>
            <person name="Archer D.B."/>
            <person name="Baker S.E."/>
            <person name="Benoit I."/>
            <person name="Brakhage A.A."/>
            <person name="Braus G.H."/>
            <person name="Fischer R."/>
            <person name="Frisvad J.C."/>
            <person name="Goldman G.H."/>
            <person name="Houbraken J."/>
            <person name="Oakley B."/>
            <person name="Pocsi I."/>
            <person name="Scazzocchio C."/>
            <person name="Seiboth B."/>
            <person name="vanKuyk P.A."/>
            <person name="Wortman J."/>
            <person name="Dyer P.S."/>
            <person name="Grigoriev I.V."/>
        </authorList>
    </citation>
    <scope>NUCLEOTIDE SEQUENCE [LARGE SCALE GENOMIC DNA]</scope>
    <source>
        <strain evidence="2">CBS 516.65</strain>
    </source>
</reference>